<feature type="domain" description="ABC transporter" evidence="10">
    <location>
        <begin position="360"/>
        <end position="595"/>
    </location>
</feature>
<name>A0A4R5KVC4_9MICC</name>
<protein>
    <submittedName>
        <fullName evidence="12">ABC transporter ATP-binding protein</fullName>
    </submittedName>
</protein>
<keyword evidence="13" id="KW-1185">Reference proteome</keyword>
<keyword evidence="5" id="KW-0547">Nucleotide-binding</keyword>
<dbReference type="OrthoDB" id="9806127at2"/>
<keyword evidence="4 9" id="KW-0812">Transmembrane</keyword>
<comment type="subcellular location">
    <subcellularLocation>
        <location evidence="1">Cell membrane</location>
        <topology evidence="1">Multi-pass membrane protein</topology>
    </subcellularLocation>
</comment>
<evidence type="ECO:0000259" key="10">
    <source>
        <dbReference type="PROSITE" id="PS50893"/>
    </source>
</evidence>
<evidence type="ECO:0000256" key="4">
    <source>
        <dbReference type="ARBA" id="ARBA00022692"/>
    </source>
</evidence>
<dbReference type="PANTHER" id="PTHR43394">
    <property type="entry name" value="ATP-DEPENDENT PERMEASE MDL1, MITOCHONDRIAL"/>
    <property type="match status" value="1"/>
</dbReference>
<dbReference type="PROSITE" id="PS50929">
    <property type="entry name" value="ABC_TM1F"/>
    <property type="match status" value="1"/>
</dbReference>
<feature type="transmembrane region" description="Helical" evidence="9">
    <location>
        <begin position="40"/>
        <end position="60"/>
    </location>
</feature>
<feature type="transmembrane region" description="Helical" evidence="9">
    <location>
        <begin position="294"/>
        <end position="318"/>
    </location>
</feature>
<organism evidence="12 13">
    <name type="scientific">Arthrobacter terricola</name>
    <dbReference type="NCBI Taxonomy" id="2547396"/>
    <lineage>
        <taxon>Bacteria</taxon>
        <taxon>Bacillati</taxon>
        <taxon>Actinomycetota</taxon>
        <taxon>Actinomycetes</taxon>
        <taxon>Micrococcales</taxon>
        <taxon>Micrococcaceae</taxon>
        <taxon>Arthrobacter</taxon>
    </lineage>
</organism>
<evidence type="ECO:0000313" key="13">
    <source>
        <dbReference type="Proteomes" id="UP000295511"/>
    </source>
</evidence>
<dbReference type="InterPro" id="IPR036640">
    <property type="entry name" value="ABC1_TM_sf"/>
</dbReference>
<evidence type="ECO:0000256" key="7">
    <source>
        <dbReference type="ARBA" id="ARBA00022989"/>
    </source>
</evidence>
<dbReference type="GO" id="GO:0015421">
    <property type="term" value="F:ABC-type oligopeptide transporter activity"/>
    <property type="evidence" value="ECO:0007669"/>
    <property type="project" value="TreeGrafter"/>
</dbReference>
<dbReference type="InterPro" id="IPR003593">
    <property type="entry name" value="AAA+_ATPase"/>
</dbReference>
<evidence type="ECO:0000313" key="12">
    <source>
        <dbReference type="EMBL" id="TDF99903.1"/>
    </source>
</evidence>
<evidence type="ECO:0000256" key="2">
    <source>
        <dbReference type="ARBA" id="ARBA00022448"/>
    </source>
</evidence>
<keyword evidence="7 9" id="KW-1133">Transmembrane helix</keyword>
<dbReference type="Gene3D" id="1.20.1560.10">
    <property type="entry name" value="ABC transporter type 1, transmembrane domain"/>
    <property type="match status" value="1"/>
</dbReference>
<keyword evidence="8 9" id="KW-0472">Membrane</keyword>
<proteinExistence type="predicted"/>
<evidence type="ECO:0000256" key="1">
    <source>
        <dbReference type="ARBA" id="ARBA00004651"/>
    </source>
</evidence>
<dbReference type="Gene3D" id="3.40.50.300">
    <property type="entry name" value="P-loop containing nucleotide triphosphate hydrolases"/>
    <property type="match status" value="1"/>
</dbReference>
<feature type="transmembrane region" description="Helical" evidence="9">
    <location>
        <begin position="80"/>
        <end position="106"/>
    </location>
</feature>
<keyword evidence="3" id="KW-1003">Cell membrane</keyword>
<comment type="caution">
    <text evidence="12">The sequence shown here is derived from an EMBL/GenBank/DDBJ whole genome shotgun (WGS) entry which is preliminary data.</text>
</comment>
<dbReference type="EMBL" id="SMRU01000004">
    <property type="protein sequence ID" value="TDF99903.1"/>
    <property type="molecule type" value="Genomic_DNA"/>
</dbReference>
<gene>
    <name evidence="12" type="ORF">E1809_04270</name>
</gene>
<feature type="transmembrane region" description="Helical" evidence="9">
    <location>
        <begin position="260"/>
        <end position="282"/>
    </location>
</feature>
<accession>A0A4R5KVC4</accession>
<dbReference type="InterPro" id="IPR027417">
    <property type="entry name" value="P-loop_NTPase"/>
</dbReference>
<dbReference type="SMART" id="SM00382">
    <property type="entry name" value="AAA"/>
    <property type="match status" value="1"/>
</dbReference>
<dbReference type="Proteomes" id="UP000295511">
    <property type="component" value="Unassembled WGS sequence"/>
</dbReference>
<evidence type="ECO:0000256" key="6">
    <source>
        <dbReference type="ARBA" id="ARBA00022840"/>
    </source>
</evidence>
<keyword evidence="2" id="KW-0813">Transport</keyword>
<evidence type="ECO:0000256" key="3">
    <source>
        <dbReference type="ARBA" id="ARBA00022475"/>
    </source>
</evidence>
<dbReference type="FunFam" id="3.40.50.300:FF:000854">
    <property type="entry name" value="Multidrug ABC transporter ATP-binding protein"/>
    <property type="match status" value="1"/>
</dbReference>
<evidence type="ECO:0000256" key="9">
    <source>
        <dbReference type="SAM" id="Phobius"/>
    </source>
</evidence>
<dbReference type="GO" id="GO:0005886">
    <property type="term" value="C:plasma membrane"/>
    <property type="evidence" value="ECO:0007669"/>
    <property type="project" value="UniProtKB-SubCell"/>
</dbReference>
<dbReference type="Pfam" id="PF00005">
    <property type="entry name" value="ABC_tran"/>
    <property type="match status" value="1"/>
</dbReference>
<keyword evidence="6 12" id="KW-0067">ATP-binding</keyword>
<dbReference type="InterPro" id="IPR003439">
    <property type="entry name" value="ABC_transporter-like_ATP-bd"/>
</dbReference>
<dbReference type="PROSITE" id="PS00211">
    <property type="entry name" value="ABC_TRANSPORTER_1"/>
    <property type="match status" value="1"/>
</dbReference>
<sequence>MTTRSRGGIVRSPFARRPTNGGEVLASFLLQRLAPHKAHVLAIVLLQLVQIAATLLLPTINAKIVDDGLVAGNSDVILRLGTWMLVLTVVQVLAAVVAGYLGAVVAMKVGRGLRRELFDKMHSLPDQDVAAFGPASLVVRTTNDVLQLQNITVLVFSMLVAAPVMGIGGVILAVQQDVAMSWIVFAIIPVLLAIMLLIVRKLVPLYREGQGLVDRMNSVIREQILGTAVIRAFVRQPMEMRRFETANEALTTNNLRSARIVAAMLPLVMIVVNLSSAGVVWLGGHRIVAGQMQLGALTAFIAYIMQILLAIMMAMYVLSTAPRATVSAERVTEVLATESEHVLSERAAEMGTAVGPCPGLCFDNVSFAYPGAEARVLDGVTFTALPGTTTAVIGATGSGKSTVVTLVPRLLDPSSGTISLNGRDTATIPLATLRRKIAVVPQESWFFRGTIAENLRLSHPSATDAQLWHALETAQAADFVAQLPDGMDTALSQGGANFSGGQRQRLSIARAILRPASVYVFDDSFSALDTVTEARLRDALEPELANAIVLIVAQRVNTIVSADQILVIDEGRLVAHGTHHELLDSSEVYREIVASQLETESA</sequence>
<dbReference type="CDD" id="cd18548">
    <property type="entry name" value="ABC_6TM_Tm287_like"/>
    <property type="match status" value="1"/>
</dbReference>
<dbReference type="Pfam" id="PF00664">
    <property type="entry name" value="ABC_membrane"/>
    <property type="match status" value="1"/>
</dbReference>
<feature type="transmembrane region" description="Helical" evidence="9">
    <location>
        <begin position="151"/>
        <end position="173"/>
    </location>
</feature>
<dbReference type="InterPro" id="IPR011527">
    <property type="entry name" value="ABC1_TM_dom"/>
</dbReference>
<evidence type="ECO:0000256" key="5">
    <source>
        <dbReference type="ARBA" id="ARBA00022741"/>
    </source>
</evidence>
<feature type="domain" description="ABC transmembrane type-1" evidence="11">
    <location>
        <begin position="41"/>
        <end position="323"/>
    </location>
</feature>
<feature type="transmembrane region" description="Helical" evidence="9">
    <location>
        <begin position="179"/>
        <end position="199"/>
    </location>
</feature>
<dbReference type="GO" id="GO:0016887">
    <property type="term" value="F:ATP hydrolysis activity"/>
    <property type="evidence" value="ECO:0007669"/>
    <property type="project" value="InterPro"/>
</dbReference>
<evidence type="ECO:0000256" key="8">
    <source>
        <dbReference type="ARBA" id="ARBA00023136"/>
    </source>
</evidence>
<dbReference type="GO" id="GO:0005524">
    <property type="term" value="F:ATP binding"/>
    <property type="evidence" value="ECO:0007669"/>
    <property type="project" value="UniProtKB-KW"/>
</dbReference>
<reference evidence="12 13" key="1">
    <citation type="submission" date="2019-03" db="EMBL/GenBank/DDBJ databases">
        <title>Whole genome sequence of Arthrobacter sp JH1-1.</title>
        <authorList>
            <person name="Trinh H.N."/>
        </authorList>
    </citation>
    <scope>NUCLEOTIDE SEQUENCE [LARGE SCALE GENOMIC DNA]</scope>
    <source>
        <strain evidence="12 13">JH1-1</strain>
    </source>
</reference>
<dbReference type="PROSITE" id="PS50893">
    <property type="entry name" value="ABC_TRANSPORTER_2"/>
    <property type="match status" value="1"/>
</dbReference>
<dbReference type="SUPFAM" id="SSF90123">
    <property type="entry name" value="ABC transporter transmembrane region"/>
    <property type="match status" value="1"/>
</dbReference>
<dbReference type="InterPro" id="IPR039421">
    <property type="entry name" value="Type_1_exporter"/>
</dbReference>
<dbReference type="InterPro" id="IPR017871">
    <property type="entry name" value="ABC_transporter-like_CS"/>
</dbReference>
<dbReference type="SUPFAM" id="SSF52540">
    <property type="entry name" value="P-loop containing nucleoside triphosphate hydrolases"/>
    <property type="match status" value="1"/>
</dbReference>
<evidence type="ECO:0000259" key="11">
    <source>
        <dbReference type="PROSITE" id="PS50929"/>
    </source>
</evidence>
<dbReference type="AlphaFoldDB" id="A0A4R5KVC4"/>
<dbReference type="PANTHER" id="PTHR43394:SF1">
    <property type="entry name" value="ATP-BINDING CASSETTE SUB-FAMILY B MEMBER 10, MITOCHONDRIAL"/>
    <property type="match status" value="1"/>
</dbReference>